<dbReference type="OrthoDB" id="9814831at2"/>
<dbReference type="PANTHER" id="PTHR35602">
    <property type="entry name" value="ESTERASE YQIA-RELATED"/>
    <property type="match status" value="1"/>
</dbReference>
<organism evidence="1 2">
    <name type="scientific">Acinetobacter gandensis</name>
    <dbReference type="NCBI Taxonomy" id="1443941"/>
    <lineage>
        <taxon>Bacteria</taxon>
        <taxon>Pseudomonadati</taxon>
        <taxon>Pseudomonadota</taxon>
        <taxon>Gammaproteobacteria</taxon>
        <taxon>Moraxellales</taxon>
        <taxon>Moraxellaceae</taxon>
        <taxon>Acinetobacter</taxon>
    </lineage>
</organism>
<dbReference type="Proteomes" id="UP000185753">
    <property type="component" value="Unassembled WGS sequence"/>
</dbReference>
<dbReference type="SUPFAM" id="SSF53474">
    <property type="entry name" value="alpha/beta-Hydrolases"/>
    <property type="match status" value="1"/>
</dbReference>
<sequence>MNVIYLHGFQSSANSIKGQLLRDFCRGFPDTEVHLPDLNAPPQQVMDQMSRLIETLDDVALVGSSLGGFYATQLVAKYHVPAVLINPAVRPWQLFRDLFSETALPYVVTDSWTLNDAQLTEMQHLAVCHIAHAEQLLVLLQQGDETLDYLHAQQFYSAEQAGCAMVMTEIGGNHGMDNFAEKIPMLLQFLADAVKNKRA</sequence>
<name>A0A1A7RD01_9GAMM</name>
<comment type="caution">
    <text evidence="1">The sequence shown here is derived from an EMBL/GenBank/DDBJ whole genome shotgun (WGS) entry which is preliminary data.</text>
</comment>
<dbReference type="AlphaFoldDB" id="A0A1A7RD01"/>
<keyword evidence="2" id="KW-1185">Reference proteome</keyword>
<dbReference type="RefSeq" id="WP_067761680.1">
    <property type="nucleotide sequence ID" value="NZ_JBLZYA010000005.1"/>
</dbReference>
<protein>
    <submittedName>
        <fullName evidence="1">Esterase</fullName>
    </submittedName>
</protein>
<dbReference type="Gene3D" id="3.40.50.1820">
    <property type="entry name" value="alpha/beta hydrolase"/>
    <property type="match status" value="1"/>
</dbReference>
<dbReference type="EMBL" id="LZDS01000001">
    <property type="protein sequence ID" value="OBX30135.1"/>
    <property type="molecule type" value="Genomic_DNA"/>
</dbReference>
<dbReference type="STRING" id="1443941.A9J31_01095"/>
<accession>A0A1A7RD01</accession>
<evidence type="ECO:0000313" key="2">
    <source>
        <dbReference type="Proteomes" id="UP000185753"/>
    </source>
</evidence>
<dbReference type="InterPro" id="IPR008886">
    <property type="entry name" value="UPF0227/Esterase_YqiA"/>
</dbReference>
<reference evidence="2" key="1">
    <citation type="submission" date="2016-06" db="EMBL/GenBank/DDBJ databases">
        <authorList>
            <person name="Radolfova-Krizova L."/>
            <person name="Nemec A."/>
        </authorList>
    </citation>
    <scope>NUCLEOTIDE SEQUENCE [LARGE SCALE GENOMIC DNA]</scope>
    <source>
        <strain evidence="2">ANC 4275</strain>
    </source>
</reference>
<dbReference type="PANTHER" id="PTHR35602:SF3">
    <property type="entry name" value="ESTERASE YQIA"/>
    <property type="match status" value="1"/>
</dbReference>
<dbReference type="Pfam" id="PF05728">
    <property type="entry name" value="UPF0227"/>
    <property type="match status" value="1"/>
</dbReference>
<evidence type="ECO:0000313" key="1">
    <source>
        <dbReference type="EMBL" id="OBX30135.1"/>
    </source>
</evidence>
<gene>
    <name evidence="1" type="ORF">A9J31_01095</name>
</gene>
<dbReference type="InterPro" id="IPR029058">
    <property type="entry name" value="AB_hydrolase_fold"/>
</dbReference>
<proteinExistence type="predicted"/>